<evidence type="ECO:0000313" key="1">
    <source>
        <dbReference type="EMBL" id="ODQ72277.1"/>
    </source>
</evidence>
<gene>
    <name evidence="1" type="ORF">LIPSTDRAFT_322040</name>
</gene>
<proteinExistence type="predicted"/>
<sequence length="59" mass="6567">MLSTNTFAESIVVGRDGCQPRCAKVDNVCMSAYCIHLFCGGILPLYATRPVPVHMRMEY</sequence>
<evidence type="ECO:0000313" key="2">
    <source>
        <dbReference type="Proteomes" id="UP000094385"/>
    </source>
</evidence>
<name>A0A1E3Q5K2_LIPST</name>
<keyword evidence="2" id="KW-1185">Reference proteome</keyword>
<protein>
    <submittedName>
        <fullName evidence="1">Uncharacterized protein</fullName>
    </submittedName>
</protein>
<reference evidence="1 2" key="1">
    <citation type="journal article" date="2016" name="Proc. Natl. Acad. Sci. U.S.A.">
        <title>Comparative genomics of biotechnologically important yeasts.</title>
        <authorList>
            <person name="Riley R."/>
            <person name="Haridas S."/>
            <person name="Wolfe K.H."/>
            <person name="Lopes M.R."/>
            <person name="Hittinger C.T."/>
            <person name="Goeker M."/>
            <person name="Salamov A.A."/>
            <person name="Wisecaver J.H."/>
            <person name="Long T.M."/>
            <person name="Calvey C.H."/>
            <person name="Aerts A.L."/>
            <person name="Barry K.W."/>
            <person name="Choi C."/>
            <person name="Clum A."/>
            <person name="Coughlan A.Y."/>
            <person name="Deshpande S."/>
            <person name="Douglass A.P."/>
            <person name="Hanson S.J."/>
            <person name="Klenk H.-P."/>
            <person name="LaButti K.M."/>
            <person name="Lapidus A."/>
            <person name="Lindquist E.A."/>
            <person name="Lipzen A.M."/>
            <person name="Meier-Kolthoff J.P."/>
            <person name="Ohm R.A."/>
            <person name="Otillar R.P."/>
            <person name="Pangilinan J.L."/>
            <person name="Peng Y."/>
            <person name="Rokas A."/>
            <person name="Rosa C.A."/>
            <person name="Scheuner C."/>
            <person name="Sibirny A.A."/>
            <person name="Slot J.C."/>
            <person name="Stielow J.B."/>
            <person name="Sun H."/>
            <person name="Kurtzman C.P."/>
            <person name="Blackwell M."/>
            <person name="Grigoriev I.V."/>
            <person name="Jeffries T.W."/>
        </authorList>
    </citation>
    <scope>NUCLEOTIDE SEQUENCE [LARGE SCALE GENOMIC DNA]</scope>
    <source>
        <strain evidence="1 2">NRRL Y-11557</strain>
    </source>
</reference>
<dbReference type="AlphaFoldDB" id="A0A1E3Q5K2"/>
<accession>A0A1E3Q5K2</accession>
<organism evidence="1 2">
    <name type="scientific">Lipomyces starkeyi NRRL Y-11557</name>
    <dbReference type="NCBI Taxonomy" id="675824"/>
    <lineage>
        <taxon>Eukaryota</taxon>
        <taxon>Fungi</taxon>
        <taxon>Dikarya</taxon>
        <taxon>Ascomycota</taxon>
        <taxon>Saccharomycotina</taxon>
        <taxon>Lipomycetes</taxon>
        <taxon>Lipomycetales</taxon>
        <taxon>Lipomycetaceae</taxon>
        <taxon>Lipomyces</taxon>
    </lineage>
</organism>
<dbReference type="Proteomes" id="UP000094385">
    <property type="component" value="Unassembled WGS sequence"/>
</dbReference>
<dbReference type="EMBL" id="KV454296">
    <property type="protein sequence ID" value="ODQ72277.1"/>
    <property type="molecule type" value="Genomic_DNA"/>
</dbReference>